<dbReference type="NCBIfam" id="TIGR01065">
    <property type="entry name" value="hlyIII"/>
    <property type="match status" value="1"/>
</dbReference>
<dbReference type="GO" id="GO:0016020">
    <property type="term" value="C:membrane"/>
    <property type="evidence" value="ECO:0007669"/>
    <property type="project" value="InterPro"/>
</dbReference>
<evidence type="ECO:0000256" key="5">
    <source>
        <dbReference type="ARBA" id="ARBA00023136"/>
    </source>
</evidence>
<feature type="transmembrane region" description="Helical" evidence="7">
    <location>
        <begin position="93"/>
        <end position="109"/>
    </location>
</feature>
<feature type="transmembrane region" description="Helical" evidence="7">
    <location>
        <begin position="115"/>
        <end position="135"/>
    </location>
</feature>
<sequence>MENNIKKSPLDKMYTLGEEIANGITHGLGVLFGIAALSILLFFSIKKGDTLSIISFSIYGSCIILMYLASTLYHSIPQQKAKKILRVFDHSSIYLFIAGTYTPIALLTMEGYLRIAILAGIWSIALFGVVFKISTYKKMDKFKKLSLSLYLIMGWIAVFTVKPIIKMASLEFFLWILIGGLLYTLGTIFYSMKKLPYSHAIWHVFVLGASVVQFLGILFYLA</sequence>
<feature type="transmembrane region" description="Helical" evidence="7">
    <location>
        <begin position="147"/>
        <end position="166"/>
    </location>
</feature>
<comment type="similarity">
    <text evidence="2">Belongs to the UPF0073 (Hly-III) family.</text>
</comment>
<dbReference type="GO" id="GO:0046872">
    <property type="term" value="F:metal ion binding"/>
    <property type="evidence" value="ECO:0007669"/>
    <property type="project" value="UniProtKB-KW"/>
</dbReference>
<dbReference type="GO" id="GO:0012505">
    <property type="term" value="C:endomembrane system"/>
    <property type="evidence" value="ECO:0007669"/>
    <property type="project" value="UniProtKB-SubCell"/>
</dbReference>
<dbReference type="InterPro" id="IPR005744">
    <property type="entry name" value="Hy-lIII"/>
</dbReference>
<accession>A0AAE3HHL6</accession>
<comment type="subcellular location">
    <subcellularLocation>
        <location evidence="1">Endomembrane system</location>
        <topology evidence="1">Multi-pass membrane protein</topology>
    </subcellularLocation>
</comment>
<evidence type="ECO:0000256" key="7">
    <source>
        <dbReference type="SAM" id="Phobius"/>
    </source>
</evidence>
<dbReference type="PANTHER" id="PTHR20855:SF129">
    <property type="entry name" value="HEMOLYSIN-3 HOMOLOG"/>
    <property type="match status" value="1"/>
</dbReference>
<dbReference type="PANTHER" id="PTHR20855">
    <property type="entry name" value="ADIPOR/PROGESTIN RECEPTOR-RELATED"/>
    <property type="match status" value="1"/>
</dbReference>
<feature type="transmembrane region" description="Helical" evidence="7">
    <location>
        <begin position="20"/>
        <end position="45"/>
    </location>
</feature>
<dbReference type="InterPro" id="IPR004254">
    <property type="entry name" value="AdipoR/HlyIII-related"/>
</dbReference>
<feature type="transmembrane region" description="Helical" evidence="7">
    <location>
        <begin position="172"/>
        <end position="190"/>
    </location>
</feature>
<protein>
    <submittedName>
        <fullName evidence="8">Hemolysin III family protein</fullName>
    </submittedName>
</protein>
<feature type="binding site" evidence="6">
    <location>
        <position position="203"/>
    </location>
    <ligand>
        <name>Zn(2+)</name>
        <dbReference type="ChEBI" id="CHEBI:29105"/>
    </ligand>
</feature>
<dbReference type="RefSeq" id="WP_257532364.1">
    <property type="nucleotide sequence ID" value="NZ_JANKAS010000012.1"/>
</dbReference>
<keyword evidence="3 7" id="KW-0812">Transmembrane</keyword>
<comment type="caution">
    <text evidence="8">The sequence shown here is derived from an EMBL/GenBank/DDBJ whole genome shotgun (WGS) entry which is preliminary data.</text>
</comment>
<keyword evidence="6" id="KW-0862">Zinc</keyword>
<organism evidence="8 9">
    <name type="scientific">Irregularibacter muris</name>
    <dbReference type="NCBI Taxonomy" id="1796619"/>
    <lineage>
        <taxon>Bacteria</taxon>
        <taxon>Bacillati</taxon>
        <taxon>Bacillota</taxon>
        <taxon>Clostridia</taxon>
        <taxon>Eubacteriales</taxon>
        <taxon>Eubacteriaceae</taxon>
        <taxon>Irregularibacter</taxon>
    </lineage>
</organism>
<evidence type="ECO:0000313" key="9">
    <source>
        <dbReference type="Proteomes" id="UP001205748"/>
    </source>
</evidence>
<dbReference type="EMBL" id="JANKAS010000012">
    <property type="protein sequence ID" value="MCR1899722.1"/>
    <property type="molecule type" value="Genomic_DNA"/>
</dbReference>
<keyword evidence="9" id="KW-1185">Reference proteome</keyword>
<evidence type="ECO:0000256" key="3">
    <source>
        <dbReference type="ARBA" id="ARBA00022692"/>
    </source>
</evidence>
<evidence type="ECO:0000256" key="6">
    <source>
        <dbReference type="PIRSR" id="PIRSR604254-1"/>
    </source>
</evidence>
<evidence type="ECO:0000256" key="4">
    <source>
        <dbReference type="ARBA" id="ARBA00022989"/>
    </source>
</evidence>
<keyword evidence="5 7" id="KW-0472">Membrane</keyword>
<evidence type="ECO:0000256" key="1">
    <source>
        <dbReference type="ARBA" id="ARBA00004127"/>
    </source>
</evidence>
<evidence type="ECO:0000256" key="2">
    <source>
        <dbReference type="ARBA" id="ARBA00008488"/>
    </source>
</evidence>
<dbReference type="GO" id="GO:0140911">
    <property type="term" value="F:pore-forming activity"/>
    <property type="evidence" value="ECO:0007669"/>
    <property type="project" value="InterPro"/>
</dbReference>
<feature type="binding site" evidence="6">
    <location>
        <position position="74"/>
    </location>
    <ligand>
        <name>Zn(2+)</name>
        <dbReference type="ChEBI" id="CHEBI:29105"/>
    </ligand>
</feature>
<dbReference type="Proteomes" id="UP001205748">
    <property type="component" value="Unassembled WGS sequence"/>
</dbReference>
<evidence type="ECO:0000313" key="8">
    <source>
        <dbReference type="EMBL" id="MCR1899722.1"/>
    </source>
</evidence>
<keyword evidence="4 7" id="KW-1133">Transmembrane helix</keyword>
<feature type="binding site" evidence="6">
    <location>
        <position position="199"/>
    </location>
    <ligand>
        <name>Zn(2+)</name>
        <dbReference type="ChEBI" id="CHEBI:29105"/>
    </ligand>
</feature>
<proteinExistence type="inferred from homology"/>
<feature type="transmembrane region" description="Helical" evidence="7">
    <location>
        <begin position="202"/>
        <end position="221"/>
    </location>
</feature>
<dbReference type="Pfam" id="PF03006">
    <property type="entry name" value="HlyIII"/>
    <property type="match status" value="1"/>
</dbReference>
<gene>
    <name evidence="8" type="ORF">NSA47_12115</name>
</gene>
<dbReference type="AlphaFoldDB" id="A0AAE3HHL6"/>
<feature type="transmembrane region" description="Helical" evidence="7">
    <location>
        <begin position="51"/>
        <end position="73"/>
    </location>
</feature>
<name>A0AAE3HHL6_9FIRM</name>
<reference evidence="8" key="1">
    <citation type="submission" date="2022-07" db="EMBL/GenBank/DDBJ databases">
        <title>Enhanced cultured diversity of the mouse gut microbiota enables custom-made synthetic communities.</title>
        <authorList>
            <person name="Afrizal A."/>
        </authorList>
    </citation>
    <scope>NUCLEOTIDE SEQUENCE</scope>
    <source>
        <strain evidence="8">DSM 28593</strain>
    </source>
</reference>
<keyword evidence="6" id="KW-0479">Metal-binding</keyword>